<protein>
    <submittedName>
        <fullName evidence="1">Uncharacterized protein</fullName>
    </submittedName>
</protein>
<name>A0A6C0KI51_9ZZZZ</name>
<accession>A0A6C0KI51</accession>
<proteinExistence type="predicted"/>
<reference evidence="1" key="1">
    <citation type="journal article" date="2020" name="Nature">
        <title>Giant virus diversity and host interactions through global metagenomics.</title>
        <authorList>
            <person name="Schulz F."/>
            <person name="Roux S."/>
            <person name="Paez-Espino D."/>
            <person name="Jungbluth S."/>
            <person name="Walsh D.A."/>
            <person name="Denef V.J."/>
            <person name="McMahon K.D."/>
            <person name="Konstantinidis K.T."/>
            <person name="Eloe-Fadrosh E.A."/>
            <person name="Kyrpides N.C."/>
            <person name="Woyke T."/>
        </authorList>
    </citation>
    <scope>NUCLEOTIDE SEQUENCE</scope>
    <source>
        <strain evidence="1">GVMAG-S-3300012000-57</strain>
    </source>
</reference>
<sequence length="34" mass="4124">MHEIRTCFYIVFSRKKTKLIAYVPKNKSITQNHQ</sequence>
<dbReference type="EMBL" id="MN740901">
    <property type="protein sequence ID" value="QHU17309.1"/>
    <property type="molecule type" value="Genomic_DNA"/>
</dbReference>
<dbReference type="AlphaFoldDB" id="A0A6C0KI51"/>
<evidence type="ECO:0000313" key="1">
    <source>
        <dbReference type="EMBL" id="QHU17309.1"/>
    </source>
</evidence>
<organism evidence="1">
    <name type="scientific">viral metagenome</name>
    <dbReference type="NCBI Taxonomy" id="1070528"/>
    <lineage>
        <taxon>unclassified sequences</taxon>
        <taxon>metagenomes</taxon>
        <taxon>organismal metagenomes</taxon>
    </lineage>
</organism>